<dbReference type="EMBL" id="KZ559601">
    <property type="protein sequence ID" value="PLN77155.1"/>
    <property type="molecule type" value="Genomic_DNA"/>
</dbReference>
<evidence type="ECO:0000313" key="2">
    <source>
        <dbReference type="EMBL" id="PLN77155.1"/>
    </source>
</evidence>
<feature type="compositionally biased region" description="Basic and acidic residues" evidence="1">
    <location>
        <begin position="130"/>
        <end position="142"/>
    </location>
</feature>
<proteinExistence type="predicted"/>
<feature type="region of interest" description="Disordered" evidence="1">
    <location>
        <begin position="1"/>
        <end position="23"/>
    </location>
</feature>
<protein>
    <submittedName>
        <fullName evidence="2">Uncharacterized protein</fullName>
    </submittedName>
</protein>
<sequence length="162" mass="17922">MTVSHEPIHPTRTTADPREDEQAGHVEQVLECQHHRHADHCRHHNALAALEHQPSPGTADPSIRAKAMPLKGWVETARSVSAYRSAKMELNLLSHAQVASLAARGRGQFLGQFHQGIWPRRVGMESSDPQEDRQVPQKDGRARPAVARHFISSVVDGAAMTM</sequence>
<gene>
    <name evidence="2" type="ORF">BDW42DRAFT_7435</name>
</gene>
<reference evidence="3" key="1">
    <citation type="submission" date="2017-12" db="EMBL/GenBank/DDBJ databases">
        <authorList>
            <consortium name="DOE Joint Genome Institute"/>
            <person name="Mondo S.J."/>
            <person name="Kjaerbolling I."/>
            <person name="Vesth T.C."/>
            <person name="Frisvad J.C."/>
            <person name="Nybo J.L."/>
            <person name="Theobald S."/>
            <person name="Kuo A."/>
            <person name="Bowyer P."/>
            <person name="Matsuda Y."/>
            <person name="Lyhne E.K."/>
            <person name="Kogle M.E."/>
            <person name="Clum A."/>
            <person name="Lipzen A."/>
            <person name="Salamov A."/>
            <person name="Ngan C.Y."/>
            <person name="Daum C."/>
            <person name="Chiniquy J."/>
            <person name="Barry K."/>
            <person name="LaButti K."/>
            <person name="Haridas S."/>
            <person name="Simmons B.A."/>
            <person name="Magnuson J.K."/>
            <person name="Mortensen U.H."/>
            <person name="Larsen T.O."/>
            <person name="Grigoriev I.V."/>
            <person name="Baker S.E."/>
            <person name="Andersen M.R."/>
            <person name="Nordberg H.P."/>
            <person name="Cantor M.N."/>
            <person name="Hua S.X."/>
        </authorList>
    </citation>
    <scope>NUCLEOTIDE SEQUENCE [LARGE SCALE GENOMIC DNA]</scope>
    <source>
        <strain evidence="3">IBT 19404</strain>
    </source>
</reference>
<evidence type="ECO:0000313" key="3">
    <source>
        <dbReference type="Proteomes" id="UP000235023"/>
    </source>
</evidence>
<dbReference type="AlphaFoldDB" id="A0A2J5HJC1"/>
<accession>A0A2J5HJC1</accession>
<feature type="region of interest" description="Disordered" evidence="1">
    <location>
        <begin position="123"/>
        <end position="143"/>
    </location>
</feature>
<dbReference type="Proteomes" id="UP000235023">
    <property type="component" value="Unassembled WGS sequence"/>
</dbReference>
<evidence type="ECO:0000256" key="1">
    <source>
        <dbReference type="SAM" id="MobiDB-lite"/>
    </source>
</evidence>
<organism evidence="2 3">
    <name type="scientific">Aspergillus taichungensis</name>
    <dbReference type="NCBI Taxonomy" id="482145"/>
    <lineage>
        <taxon>Eukaryota</taxon>
        <taxon>Fungi</taxon>
        <taxon>Dikarya</taxon>
        <taxon>Ascomycota</taxon>
        <taxon>Pezizomycotina</taxon>
        <taxon>Eurotiomycetes</taxon>
        <taxon>Eurotiomycetidae</taxon>
        <taxon>Eurotiales</taxon>
        <taxon>Aspergillaceae</taxon>
        <taxon>Aspergillus</taxon>
        <taxon>Aspergillus subgen. Circumdati</taxon>
    </lineage>
</organism>
<name>A0A2J5HJC1_9EURO</name>
<keyword evidence="3" id="KW-1185">Reference proteome</keyword>